<reference evidence="1" key="2">
    <citation type="journal article" date="2015" name="Fish Shellfish Immunol.">
        <title>Early steps in the European eel (Anguilla anguilla)-Vibrio vulnificus interaction in the gills: Role of the RtxA13 toxin.</title>
        <authorList>
            <person name="Callol A."/>
            <person name="Pajuelo D."/>
            <person name="Ebbesson L."/>
            <person name="Teles M."/>
            <person name="MacKenzie S."/>
            <person name="Amaro C."/>
        </authorList>
    </citation>
    <scope>NUCLEOTIDE SEQUENCE</scope>
</reference>
<sequence>MPGAPLSLCALLISSPVRYKPRVSDRWSDWGEEAAVRYLGQHGQCGQ</sequence>
<dbReference type="EMBL" id="GBXM01064076">
    <property type="protein sequence ID" value="JAH44501.1"/>
    <property type="molecule type" value="Transcribed_RNA"/>
</dbReference>
<name>A0A0E9ST64_ANGAN</name>
<accession>A0A0E9ST64</accession>
<evidence type="ECO:0000313" key="1">
    <source>
        <dbReference type="EMBL" id="JAH44501.1"/>
    </source>
</evidence>
<organism evidence="1">
    <name type="scientific">Anguilla anguilla</name>
    <name type="common">European freshwater eel</name>
    <name type="synonym">Muraena anguilla</name>
    <dbReference type="NCBI Taxonomy" id="7936"/>
    <lineage>
        <taxon>Eukaryota</taxon>
        <taxon>Metazoa</taxon>
        <taxon>Chordata</taxon>
        <taxon>Craniata</taxon>
        <taxon>Vertebrata</taxon>
        <taxon>Euteleostomi</taxon>
        <taxon>Actinopterygii</taxon>
        <taxon>Neopterygii</taxon>
        <taxon>Teleostei</taxon>
        <taxon>Anguilliformes</taxon>
        <taxon>Anguillidae</taxon>
        <taxon>Anguilla</taxon>
    </lineage>
</organism>
<protein>
    <submittedName>
        <fullName evidence="1">Uncharacterized protein</fullName>
    </submittedName>
</protein>
<reference evidence="1" key="1">
    <citation type="submission" date="2014-11" db="EMBL/GenBank/DDBJ databases">
        <authorList>
            <person name="Amaro Gonzalez C."/>
        </authorList>
    </citation>
    <scope>NUCLEOTIDE SEQUENCE</scope>
</reference>
<proteinExistence type="predicted"/>
<dbReference type="AlphaFoldDB" id="A0A0E9ST64"/>